<organism evidence="3 4">
    <name type="scientific">Rosa chinensis</name>
    <name type="common">China rose</name>
    <dbReference type="NCBI Taxonomy" id="74649"/>
    <lineage>
        <taxon>Eukaryota</taxon>
        <taxon>Viridiplantae</taxon>
        <taxon>Streptophyta</taxon>
        <taxon>Embryophyta</taxon>
        <taxon>Tracheophyta</taxon>
        <taxon>Spermatophyta</taxon>
        <taxon>Magnoliopsida</taxon>
        <taxon>eudicotyledons</taxon>
        <taxon>Gunneridae</taxon>
        <taxon>Pentapetalae</taxon>
        <taxon>rosids</taxon>
        <taxon>fabids</taxon>
        <taxon>Rosales</taxon>
        <taxon>Rosaceae</taxon>
        <taxon>Rosoideae</taxon>
        <taxon>Rosoideae incertae sedis</taxon>
        <taxon>Rosa</taxon>
    </lineage>
</organism>
<evidence type="ECO:0000313" key="3">
    <source>
        <dbReference type="EMBL" id="PRQ43602.1"/>
    </source>
</evidence>
<dbReference type="SUPFAM" id="SSF47954">
    <property type="entry name" value="Cyclin-like"/>
    <property type="match status" value="1"/>
</dbReference>
<evidence type="ECO:0000313" key="4">
    <source>
        <dbReference type="Proteomes" id="UP000238479"/>
    </source>
</evidence>
<dbReference type="Gramene" id="PRQ43602">
    <property type="protein sequence ID" value="PRQ43602"/>
    <property type="gene ID" value="RchiOBHm_Chr3g0470201"/>
</dbReference>
<dbReference type="AlphaFoldDB" id="A0A2P6RAY8"/>
<dbReference type="STRING" id="74649.A0A2P6RAY8"/>
<sequence>MVHSTISLHDMRERDEFCREQGRVFREQKKELIIAAERLVLRTIDFDLDVQLPYNKTLVAALKRLSKEKFTGFRLPELTKVAWCLVDEVLTTSLCLQYKPQYIAAGLSLSVLRF</sequence>
<gene>
    <name evidence="3" type="ORF">RchiOBHm_Chr3g0470201</name>
</gene>
<keyword evidence="2" id="KW-0131">Cell cycle</keyword>
<dbReference type="Gene3D" id="1.10.472.10">
    <property type="entry name" value="Cyclin-like"/>
    <property type="match status" value="1"/>
</dbReference>
<evidence type="ECO:0000256" key="1">
    <source>
        <dbReference type="ARBA" id="ARBA00022618"/>
    </source>
</evidence>
<dbReference type="GO" id="GO:0016538">
    <property type="term" value="F:cyclin-dependent protein serine/threonine kinase regulator activity"/>
    <property type="evidence" value="ECO:0007669"/>
    <property type="project" value="InterPro"/>
</dbReference>
<dbReference type="PANTHER" id="PTHR10026">
    <property type="entry name" value="CYCLIN"/>
    <property type="match status" value="1"/>
</dbReference>
<dbReference type="Proteomes" id="UP000238479">
    <property type="component" value="Chromosome 3"/>
</dbReference>
<dbReference type="GO" id="GO:0006357">
    <property type="term" value="P:regulation of transcription by RNA polymerase II"/>
    <property type="evidence" value="ECO:0007669"/>
    <property type="project" value="InterPro"/>
</dbReference>
<protein>
    <submittedName>
        <fullName evidence="3">Putative cyclin</fullName>
    </submittedName>
</protein>
<accession>A0A2P6RAY8</accession>
<name>A0A2P6RAY8_ROSCH</name>
<dbReference type="InterPro" id="IPR036915">
    <property type="entry name" value="Cyclin-like_sf"/>
</dbReference>
<comment type="caution">
    <text evidence="3">The sequence shown here is derived from an EMBL/GenBank/DDBJ whole genome shotgun (WGS) entry which is preliminary data.</text>
</comment>
<dbReference type="EMBL" id="PDCK01000041">
    <property type="protein sequence ID" value="PRQ43602.1"/>
    <property type="molecule type" value="Genomic_DNA"/>
</dbReference>
<evidence type="ECO:0000256" key="2">
    <source>
        <dbReference type="ARBA" id="ARBA00023306"/>
    </source>
</evidence>
<dbReference type="InterPro" id="IPR043198">
    <property type="entry name" value="Cyclin/Ssn8"/>
</dbReference>
<keyword evidence="4" id="KW-1185">Reference proteome</keyword>
<reference evidence="3 4" key="1">
    <citation type="journal article" date="2018" name="Nat. Genet.">
        <title>The Rosa genome provides new insights in the design of modern roses.</title>
        <authorList>
            <person name="Bendahmane M."/>
        </authorList>
    </citation>
    <scope>NUCLEOTIDE SEQUENCE [LARGE SCALE GENOMIC DNA]</scope>
    <source>
        <strain evidence="4">cv. Old Blush</strain>
    </source>
</reference>
<proteinExistence type="predicted"/>
<dbReference type="GO" id="GO:0051301">
    <property type="term" value="P:cell division"/>
    <property type="evidence" value="ECO:0007669"/>
    <property type="project" value="UniProtKB-KW"/>
</dbReference>
<keyword evidence="1" id="KW-0132">Cell division</keyword>